<dbReference type="EMBL" id="CAWUFR010000427">
    <property type="protein sequence ID" value="CAK6977741.1"/>
    <property type="molecule type" value="Genomic_DNA"/>
</dbReference>
<comment type="caution">
    <text evidence="5">The sequence shown here is derived from an EMBL/GenBank/DDBJ whole genome shotgun (WGS) entry which is preliminary data.</text>
</comment>
<comment type="subcellular location">
    <subcellularLocation>
        <location evidence="1">Secreted</location>
    </subcellularLocation>
</comment>
<sequence length="152" mass="17348">NCSMQKKGDIPNRLRKSKLCESTPVSKIDFAYKVRVDGRKDSGTTDVYSMRVVQVIKEGTSDVGPLDKDRLFLSYPRCRVALGLQVNKTFLIMGPSRDISRDDKTYQYVLGEGSWIEYWPTGAECQTQEHRLTCLGIEDMAQEYTFFGCQLK</sequence>
<dbReference type="InterPro" id="IPR008993">
    <property type="entry name" value="TIMP-like_OB-fold"/>
</dbReference>
<dbReference type="GO" id="GO:0005576">
    <property type="term" value="C:extracellular region"/>
    <property type="evidence" value="ECO:0007669"/>
    <property type="project" value="UniProtKB-SubCell"/>
</dbReference>
<evidence type="ECO:0000256" key="3">
    <source>
        <dbReference type="ARBA" id="ARBA00023157"/>
    </source>
</evidence>
<organism evidence="5 6">
    <name type="scientific">Scomber scombrus</name>
    <name type="common">Atlantic mackerel</name>
    <name type="synonym">Scomber vernalis</name>
    <dbReference type="NCBI Taxonomy" id="13677"/>
    <lineage>
        <taxon>Eukaryota</taxon>
        <taxon>Metazoa</taxon>
        <taxon>Chordata</taxon>
        <taxon>Craniata</taxon>
        <taxon>Vertebrata</taxon>
        <taxon>Euteleostomi</taxon>
        <taxon>Actinopterygii</taxon>
        <taxon>Neopterygii</taxon>
        <taxon>Teleostei</taxon>
        <taxon>Neoteleostei</taxon>
        <taxon>Acanthomorphata</taxon>
        <taxon>Pelagiaria</taxon>
        <taxon>Scombriformes</taxon>
        <taxon>Scombridae</taxon>
        <taxon>Scomber</taxon>
    </lineage>
</organism>
<keyword evidence="2" id="KW-0964">Secreted</keyword>
<evidence type="ECO:0000256" key="1">
    <source>
        <dbReference type="ARBA" id="ARBA00004613"/>
    </source>
</evidence>
<dbReference type="SUPFAM" id="SSF50242">
    <property type="entry name" value="TIMP-like"/>
    <property type="match status" value="1"/>
</dbReference>
<evidence type="ECO:0000259" key="4">
    <source>
        <dbReference type="PROSITE" id="PS50189"/>
    </source>
</evidence>
<dbReference type="SMART" id="SM00643">
    <property type="entry name" value="C345C"/>
    <property type="match status" value="1"/>
</dbReference>
<gene>
    <name evidence="5" type="ORF">FSCOSCO3_A033288</name>
</gene>
<dbReference type="Pfam" id="PF01759">
    <property type="entry name" value="NTR"/>
    <property type="match status" value="1"/>
</dbReference>
<dbReference type="AlphaFoldDB" id="A0AAV1Q181"/>
<dbReference type="InterPro" id="IPR018933">
    <property type="entry name" value="Netrin_module_non-TIMP"/>
</dbReference>
<evidence type="ECO:0000313" key="6">
    <source>
        <dbReference type="Proteomes" id="UP001314229"/>
    </source>
</evidence>
<accession>A0AAV1Q181</accession>
<evidence type="ECO:0000313" key="5">
    <source>
        <dbReference type="EMBL" id="CAK6977741.1"/>
    </source>
</evidence>
<protein>
    <submittedName>
        <fullName evidence="5">Complement C3-like</fullName>
    </submittedName>
</protein>
<dbReference type="InterPro" id="IPR001134">
    <property type="entry name" value="Netrin_domain"/>
</dbReference>
<dbReference type="FunFam" id="2.40.50.120:FF:000013">
    <property type="entry name" value="Complement C3"/>
    <property type="match status" value="1"/>
</dbReference>
<keyword evidence="3" id="KW-1015">Disulfide bond</keyword>
<evidence type="ECO:0000256" key="2">
    <source>
        <dbReference type="ARBA" id="ARBA00022525"/>
    </source>
</evidence>
<dbReference type="Proteomes" id="UP001314229">
    <property type="component" value="Unassembled WGS sequence"/>
</dbReference>
<feature type="non-terminal residue" evidence="5">
    <location>
        <position position="1"/>
    </location>
</feature>
<feature type="domain" description="NTR" evidence="4">
    <location>
        <begin position="2"/>
        <end position="149"/>
    </location>
</feature>
<dbReference type="PROSITE" id="PS50189">
    <property type="entry name" value="NTR"/>
    <property type="match status" value="1"/>
</dbReference>
<dbReference type="Gene3D" id="2.40.50.120">
    <property type="match status" value="1"/>
</dbReference>
<proteinExistence type="predicted"/>
<name>A0AAV1Q181_SCOSC</name>
<keyword evidence="6" id="KW-1185">Reference proteome</keyword>
<reference evidence="5 6" key="1">
    <citation type="submission" date="2024-01" db="EMBL/GenBank/DDBJ databases">
        <authorList>
            <person name="Alioto T."/>
            <person name="Alioto T."/>
            <person name="Gomez Garrido J."/>
        </authorList>
    </citation>
    <scope>NUCLEOTIDE SEQUENCE [LARGE SCALE GENOMIC DNA]</scope>
</reference>